<evidence type="ECO:0000256" key="1">
    <source>
        <dbReference type="SAM" id="Phobius"/>
    </source>
</evidence>
<evidence type="ECO:0000313" key="2">
    <source>
        <dbReference type="EMBL" id="WMV38843.1"/>
    </source>
</evidence>
<evidence type="ECO:0000313" key="3">
    <source>
        <dbReference type="Proteomes" id="UP001234989"/>
    </source>
</evidence>
<keyword evidence="1" id="KW-1133">Transmembrane helix</keyword>
<feature type="transmembrane region" description="Helical" evidence="1">
    <location>
        <begin position="70"/>
        <end position="87"/>
    </location>
</feature>
<feature type="transmembrane region" description="Helical" evidence="1">
    <location>
        <begin position="153"/>
        <end position="176"/>
    </location>
</feature>
<dbReference type="Proteomes" id="UP001234989">
    <property type="component" value="Chromosome 7"/>
</dbReference>
<feature type="non-terminal residue" evidence="2">
    <location>
        <position position="185"/>
    </location>
</feature>
<protein>
    <submittedName>
        <fullName evidence="2">Uncharacterized protein</fullName>
    </submittedName>
</protein>
<organism evidence="2 3">
    <name type="scientific">Solanum verrucosum</name>
    <dbReference type="NCBI Taxonomy" id="315347"/>
    <lineage>
        <taxon>Eukaryota</taxon>
        <taxon>Viridiplantae</taxon>
        <taxon>Streptophyta</taxon>
        <taxon>Embryophyta</taxon>
        <taxon>Tracheophyta</taxon>
        <taxon>Spermatophyta</taxon>
        <taxon>Magnoliopsida</taxon>
        <taxon>eudicotyledons</taxon>
        <taxon>Gunneridae</taxon>
        <taxon>Pentapetalae</taxon>
        <taxon>asterids</taxon>
        <taxon>lamiids</taxon>
        <taxon>Solanales</taxon>
        <taxon>Solanaceae</taxon>
        <taxon>Solanoideae</taxon>
        <taxon>Solaneae</taxon>
        <taxon>Solanum</taxon>
    </lineage>
</organism>
<name>A0AAF0U3W9_SOLVR</name>
<reference evidence="2" key="1">
    <citation type="submission" date="2023-08" db="EMBL/GenBank/DDBJ databases">
        <title>A de novo genome assembly of Solanum verrucosum Schlechtendal, a Mexican diploid species geographically isolated from the other diploid A-genome species in potato relatives.</title>
        <authorList>
            <person name="Hosaka K."/>
        </authorList>
    </citation>
    <scope>NUCLEOTIDE SEQUENCE</scope>
    <source>
        <tissue evidence="2">Young leaves</tissue>
    </source>
</reference>
<keyword evidence="1" id="KW-0472">Membrane</keyword>
<sequence length="185" mass="20279">MSAPSSPHQDVSITCCEKSLSLSGCKPFSGKASEKSKSTKKENFTEITVKDETGPFCTPQYGTKDANKTFFLHLVGCLGVIFITENLRKRNITHFSWCYMVVERCDPLTVSLSVSTTIGGRMEPVCAEGLLETTSLPHKGRGKVSIHPTLPELICGMILGYVLIVVNSHLLMAFYMSSKVGIRPE</sequence>
<keyword evidence="3" id="KW-1185">Reference proteome</keyword>
<accession>A0AAF0U3W9</accession>
<keyword evidence="1" id="KW-0812">Transmembrane</keyword>
<proteinExistence type="predicted"/>
<dbReference type="EMBL" id="CP133618">
    <property type="protein sequence ID" value="WMV38843.1"/>
    <property type="molecule type" value="Genomic_DNA"/>
</dbReference>
<gene>
    <name evidence="2" type="ORF">MTR67_032228</name>
</gene>
<dbReference type="AlphaFoldDB" id="A0AAF0U3W9"/>